<keyword evidence="1" id="KW-0472">Membrane</keyword>
<dbReference type="Proteomes" id="UP000663791">
    <property type="component" value="Unassembled WGS sequence"/>
</dbReference>
<comment type="caution">
    <text evidence="2">The sequence shown here is derived from an EMBL/GenBank/DDBJ whole genome shotgun (WGS) entry which is preliminary data.</text>
</comment>
<keyword evidence="1" id="KW-1133">Transmembrane helix</keyword>
<sequence length="118" mass="12399">MRPRLLALAGAVLLCIFVWLAMDNPSIDHGRHGEDTYDCLAPYDTALNGADNIPGGEPDPVNDDTVAASCREAGRERFRLAAAAGIAGVVVLLGAAGTGIAGHRRTRHAGRDRRAGRV</sequence>
<evidence type="ECO:0000313" key="3">
    <source>
        <dbReference type="Proteomes" id="UP000663791"/>
    </source>
</evidence>
<evidence type="ECO:0000256" key="1">
    <source>
        <dbReference type="SAM" id="Phobius"/>
    </source>
</evidence>
<dbReference type="EMBL" id="JAERTX010000021">
    <property type="protein sequence ID" value="MBM9461647.1"/>
    <property type="molecule type" value="Genomic_DNA"/>
</dbReference>
<reference evidence="2" key="1">
    <citation type="submission" date="2021-01" db="EMBL/GenBank/DDBJ databases">
        <title>Novel species in genus Nocardioides.</title>
        <authorList>
            <person name="Zhang G."/>
        </authorList>
    </citation>
    <scope>NUCLEOTIDE SEQUENCE</scope>
    <source>
        <strain evidence="2">Zg-536</strain>
    </source>
</reference>
<gene>
    <name evidence="2" type="ORF">JK386_17235</name>
</gene>
<dbReference type="RefSeq" id="WP_205292968.1">
    <property type="nucleotide sequence ID" value="NZ_CP074406.1"/>
</dbReference>
<organism evidence="2 3">
    <name type="scientific">Nocardioides faecalis</name>
    <dbReference type="NCBI Taxonomy" id="2803858"/>
    <lineage>
        <taxon>Bacteria</taxon>
        <taxon>Bacillati</taxon>
        <taxon>Actinomycetota</taxon>
        <taxon>Actinomycetes</taxon>
        <taxon>Propionibacteriales</taxon>
        <taxon>Nocardioidaceae</taxon>
        <taxon>Nocardioides</taxon>
    </lineage>
</organism>
<feature type="transmembrane region" description="Helical" evidence="1">
    <location>
        <begin position="80"/>
        <end position="101"/>
    </location>
</feature>
<dbReference type="AlphaFoldDB" id="A0A938Y9H2"/>
<accession>A0A938Y9H2</accession>
<protein>
    <submittedName>
        <fullName evidence="2">Uncharacterized protein</fullName>
    </submittedName>
</protein>
<proteinExistence type="predicted"/>
<keyword evidence="3" id="KW-1185">Reference proteome</keyword>
<keyword evidence="1" id="KW-0812">Transmembrane</keyword>
<name>A0A938Y9H2_9ACTN</name>
<evidence type="ECO:0000313" key="2">
    <source>
        <dbReference type="EMBL" id="MBM9461647.1"/>
    </source>
</evidence>